<dbReference type="AlphaFoldDB" id="A0A4S2MRD8"/>
<evidence type="ECO:0000313" key="2">
    <source>
        <dbReference type="Proteomes" id="UP000298138"/>
    </source>
</evidence>
<dbReference type="EMBL" id="ML220142">
    <property type="protein sequence ID" value="TGZ78399.1"/>
    <property type="molecule type" value="Genomic_DNA"/>
</dbReference>
<organism evidence="1 2">
    <name type="scientific">Ascodesmis nigricans</name>
    <dbReference type="NCBI Taxonomy" id="341454"/>
    <lineage>
        <taxon>Eukaryota</taxon>
        <taxon>Fungi</taxon>
        <taxon>Dikarya</taxon>
        <taxon>Ascomycota</taxon>
        <taxon>Pezizomycotina</taxon>
        <taxon>Pezizomycetes</taxon>
        <taxon>Pezizales</taxon>
        <taxon>Ascodesmidaceae</taxon>
        <taxon>Ascodesmis</taxon>
    </lineage>
</organism>
<evidence type="ECO:0000313" key="1">
    <source>
        <dbReference type="EMBL" id="TGZ78399.1"/>
    </source>
</evidence>
<keyword evidence="2" id="KW-1185">Reference proteome</keyword>
<feature type="non-terminal residue" evidence="1">
    <location>
        <position position="60"/>
    </location>
</feature>
<sequence>MCDQPATTSSKPSLRPSPTLIVVVGAHLHLMYIVCASPPFTHSPTHSATVINTTVNPYYL</sequence>
<protein>
    <submittedName>
        <fullName evidence="1">Uncharacterized protein</fullName>
    </submittedName>
</protein>
<accession>A0A4S2MRD8</accession>
<proteinExistence type="predicted"/>
<reference evidence="1 2" key="1">
    <citation type="submission" date="2019-04" db="EMBL/GenBank/DDBJ databases">
        <title>Comparative genomics and transcriptomics to analyze fruiting body development in filamentous ascomycetes.</title>
        <authorList>
            <consortium name="DOE Joint Genome Institute"/>
            <person name="Lutkenhaus R."/>
            <person name="Traeger S."/>
            <person name="Breuer J."/>
            <person name="Kuo A."/>
            <person name="Lipzen A."/>
            <person name="Pangilinan J."/>
            <person name="Dilworth D."/>
            <person name="Sandor L."/>
            <person name="Poggeler S."/>
            <person name="Barry K."/>
            <person name="Grigoriev I.V."/>
            <person name="Nowrousian M."/>
        </authorList>
    </citation>
    <scope>NUCLEOTIDE SEQUENCE [LARGE SCALE GENOMIC DNA]</scope>
    <source>
        <strain evidence="1 2">CBS 389.68</strain>
    </source>
</reference>
<gene>
    <name evidence="1" type="ORF">EX30DRAFT_343299</name>
</gene>
<dbReference type="Proteomes" id="UP000298138">
    <property type="component" value="Unassembled WGS sequence"/>
</dbReference>
<name>A0A4S2MRD8_9PEZI</name>
<dbReference type="InParanoid" id="A0A4S2MRD8"/>